<feature type="region of interest" description="Disordered" evidence="6">
    <location>
        <begin position="847"/>
        <end position="930"/>
    </location>
</feature>
<keyword evidence="9" id="KW-1185">Reference proteome</keyword>
<dbReference type="InterPro" id="IPR051089">
    <property type="entry name" value="prtT"/>
</dbReference>
<keyword evidence="7" id="KW-0472">Membrane</keyword>
<feature type="compositionally biased region" description="Low complexity" evidence="6">
    <location>
        <begin position="1070"/>
        <end position="1102"/>
    </location>
</feature>
<dbReference type="GO" id="GO:0005634">
    <property type="term" value="C:nucleus"/>
    <property type="evidence" value="ECO:0007669"/>
    <property type="project" value="UniProtKB-SubCell"/>
</dbReference>
<keyword evidence="7" id="KW-0812">Transmembrane</keyword>
<keyword evidence="2" id="KW-0805">Transcription regulation</keyword>
<keyword evidence="4" id="KW-0804">Transcription</keyword>
<dbReference type="PANTHER" id="PTHR31845:SF17">
    <property type="entry name" value="ZN(II)2CYS6 TRANSCRIPTION FACTOR (EUROFUNG)"/>
    <property type="match status" value="1"/>
</dbReference>
<evidence type="ECO:0000256" key="6">
    <source>
        <dbReference type="SAM" id="MobiDB-lite"/>
    </source>
</evidence>
<proteinExistence type="predicted"/>
<dbReference type="RefSeq" id="XP_049146301.1">
    <property type="nucleotide sequence ID" value="XM_049289156.1"/>
</dbReference>
<dbReference type="KEGG" id="clup:CLUP02_10180"/>
<reference evidence="8" key="1">
    <citation type="journal article" date="2021" name="Mol. Plant Microbe Interact.">
        <title>Complete Genome Sequence of the Plant-Pathogenic Fungus Colletotrichum lupini.</title>
        <authorList>
            <person name="Baroncelli R."/>
            <person name="Pensec F."/>
            <person name="Da Lio D."/>
            <person name="Boufleur T."/>
            <person name="Vicente I."/>
            <person name="Sarrocco S."/>
            <person name="Picot A."/>
            <person name="Baraldi E."/>
            <person name="Sukno S."/>
            <person name="Thon M."/>
            <person name="Le Floch G."/>
        </authorList>
    </citation>
    <scope>NUCLEOTIDE SEQUENCE</scope>
    <source>
        <strain evidence="8">IMI 504893</strain>
    </source>
</reference>
<comment type="subcellular location">
    <subcellularLocation>
        <location evidence="1">Nucleus</location>
    </subcellularLocation>
</comment>
<evidence type="ECO:0000313" key="9">
    <source>
        <dbReference type="Proteomes" id="UP000830671"/>
    </source>
</evidence>
<evidence type="ECO:0000256" key="3">
    <source>
        <dbReference type="ARBA" id="ARBA00023125"/>
    </source>
</evidence>
<keyword evidence="7" id="KW-1133">Transmembrane helix</keyword>
<dbReference type="PANTHER" id="PTHR31845">
    <property type="entry name" value="FINGER DOMAIN PROTEIN, PUTATIVE-RELATED"/>
    <property type="match status" value="1"/>
</dbReference>
<feature type="region of interest" description="Disordered" evidence="6">
    <location>
        <begin position="85"/>
        <end position="135"/>
    </location>
</feature>
<feature type="compositionally biased region" description="Low complexity" evidence="6">
    <location>
        <begin position="900"/>
        <end position="915"/>
    </location>
</feature>
<feature type="transmembrane region" description="Helical" evidence="7">
    <location>
        <begin position="385"/>
        <end position="408"/>
    </location>
</feature>
<feature type="compositionally biased region" description="Basic and acidic residues" evidence="6">
    <location>
        <begin position="92"/>
        <end position="115"/>
    </location>
</feature>
<feature type="transmembrane region" description="Helical" evidence="7">
    <location>
        <begin position="457"/>
        <end position="478"/>
    </location>
</feature>
<evidence type="ECO:0000256" key="5">
    <source>
        <dbReference type="ARBA" id="ARBA00023242"/>
    </source>
</evidence>
<dbReference type="GeneID" id="73344166"/>
<sequence>MAGDSFGQSGTAVRLLWHSREISQLPQWNLETSRAMSLKELRVCLPGVAATSPAEVGEPVALRTHRNLKVWQTLVVTCECLPYPTSEGSGKATREPDAGERWRNSRSNEDRRTTDKQTGCNWGLERSGVDSPHRDACDDPAVFPASMETSFFCCSLGAVLSTTSRATATADATSRFTTKECPDVMTPPSTATCEDTFLSPFIVKLLPTDTSSTCLAKIQWETPSHHHWLFPSSPALLINPSLPDLPYLTFLFAVLLLSSVHQLNTRRSHNQSIPSPIDSRFLSQSRPPLVAAIEPPGPFPHLTLIVRLSNLLPKNCSGLSIGLCDVTYELRPASDKYIMKKNNMWISSLDANAGYPGNDDGRIQHHSSQTVAASFPLILITHSPVIIALYLAFRFLLLFFFASSILLFQFADQSLLPRTADSSLNSPSVKMPAVNTLVARDAVHQLAKRQNWAQQEAGVVVVFCIIFIVALGVSGLMISKCLARRKAERQAKEGQKEGSGAGKKVDSLGHLYTYDTVKFDERVATGYMERSQYHLSTATMFTPYTPTPNESLTSYRMPVSILDTSSYITTTRGLMRQEAAFNRLSTIVDISKLGLVVIRPSLHLHFPFERTCPNPVDFIFTNTPVTGNQTEKELGTDRAVSLMHAATRGTFETRRLFCILVLIAYLPVRRHTRGAFMQSQTRDTKSLSRTGLTSLEFIRDDGLTFPRVVYCLMGLHVPIARFRAKTKPGISDHSLQQYPEVVIRSHDTLAMDPQPPPPRPDSPPRRLRACAPCTRAKARCNFREENARRHLCDRYVLPLAREGEEELWHSRLKIDCSAKTRGIRRTRQIKPLVNRVATLEQQIAHLVTPEKSPVASTPSAETSGSTPSTSSPPSHPDSNPHSHPAPLIQRRQPGPVTQNPPSYSHSSSSSPSSSSLIVATSTTTKPPLGLTWSQASNVLADFRANFVPNFPFIQVEGPSVDPGSGSPQRLAREKPFLFRAVMLAAAPAGKTRAEAMHRELLAEMGARMMLEEEGGNGPVTFSPTYITFLAGVYWAECRYWFDKQITRLVYTALGYAHSLGITKPPRSLLQPSPCHPGGSQQQQHSYPHPYQQQWQQQHQQQQEPEDCFTNKAALSATEHHTLEEQRTFLGLFCVVSSNCAQFARKQNPLLHCLGSNGPGSGSFPSSSQGQQQRTGLGYLDICYENLAASGSLEDRMAARMFKMAAVSARLTDGFGPVMDCERGTGRGMGEGFEEEVGRLRAQVDDVLEGLDPRDPYYAYLNLQHKALLVQLYEPATKHPFPSSSSSPYPAAFQNTTAATTLNRTTYFQAALSEAKAYFAATLALPPEAYVYRTSVGMGLAQGVLAVTTRLLILHGVPGWDLPRARADVKFAEICENLVAFLGRVLQVGRERMGRLKEETWVRGVGGGGSSCGRAYNTLEFDWDDINGGSEIDARGSMCEDLIGKMSWIKGWYESRVRAEDGGLTTATTPATAGGGVGNAEAANKELMEEIARIWHWPADAASMPMFGGLINPFDICYDSI</sequence>
<dbReference type="EMBL" id="CP019477">
    <property type="protein sequence ID" value="UQC84684.1"/>
    <property type="molecule type" value="Genomic_DNA"/>
</dbReference>
<keyword evidence="3" id="KW-0238">DNA-binding</keyword>
<evidence type="ECO:0000313" key="8">
    <source>
        <dbReference type="EMBL" id="UQC84684.1"/>
    </source>
</evidence>
<organism evidence="8 9">
    <name type="scientific">Colletotrichum lupini</name>
    <dbReference type="NCBI Taxonomy" id="145971"/>
    <lineage>
        <taxon>Eukaryota</taxon>
        <taxon>Fungi</taxon>
        <taxon>Dikarya</taxon>
        <taxon>Ascomycota</taxon>
        <taxon>Pezizomycotina</taxon>
        <taxon>Sordariomycetes</taxon>
        <taxon>Hypocreomycetidae</taxon>
        <taxon>Glomerellales</taxon>
        <taxon>Glomerellaceae</taxon>
        <taxon>Colletotrichum</taxon>
        <taxon>Colletotrichum acutatum species complex</taxon>
    </lineage>
</organism>
<dbReference type="Proteomes" id="UP000830671">
    <property type="component" value="Chromosome 5"/>
</dbReference>
<keyword evidence="5" id="KW-0539">Nucleus</keyword>
<evidence type="ECO:0000256" key="7">
    <source>
        <dbReference type="SAM" id="Phobius"/>
    </source>
</evidence>
<accession>A0A9Q8WIJ1</accession>
<dbReference type="GO" id="GO:0000976">
    <property type="term" value="F:transcription cis-regulatory region binding"/>
    <property type="evidence" value="ECO:0007669"/>
    <property type="project" value="TreeGrafter"/>
</dbReference>
<name>A0A9Q8WIJ1_9PEZI</name>
<feature type="compositionally biased region" description="Low complexity" evidence="6">
    <location>
        <begin position="855"/>
        <end position="886"/>
    </location>
</feature>
<evidence type="ECO:0000256" key="1">
    <source>
        <dbReference type="ARBA" id="ARBA00004123"/>
    </source>
</evidence>
<gene>
    <name evidence="8" type="ORF">CLUP02_10180</name>
</gene>
<evidence type="ECO:0008006" key="10">
    <source>
        <dbReference type="Google" id="ProtNLM"/>
    </source>
</evidence>
<evidence type="ECO:0000256" key="4">
    <source>
        <dbReference type="ARBA" id="ARBA00023163"/>
    </source>
</evidence>
<feature type="compositionally biased region" description="Polar residues" evidence="6">
    <location>
        <begin position="916"/>
        <end position="930"/>
    </location>
</feature>
<protein>
    <recommendedName>
        <fullName evidence="10">Zn(2)-C6 fungal-type domain-containing protein</fullName>
    </recommendedName>
</protein>
<feature type="region of interest" description="Disordered" evidence="6">
    <location>
        <begin position="1066"/>
        <end position="1106"/>
    </location>
</feature>
<evidence type="ECO:0000256" key="2">
    <source>
        <dbReference type="ARBA" id="ARBA00023015"/>
    </source>
</evidence>
<dbReference type="GO" id="GO:0000981">
    <property type="term" value="F:DNA-binding transcription factor activity, RNA polymerase II-specific"/>
    <property type="evidence" value="ECO:0007669"/>
    <property type="project" value="TreeGrafter"/>
</dbReference>